<reference evidence="2" key="1">
    <citation type="journal article" date="2013" name="Genetics">
        <title>The draft genome and transcriptome of Panagrellus redivivus are shaped by the harsh demands of a free-living lifestyle.</title>
        <authorList>
            <person name="Srinivasan J."/>
            <person name="Dillman A.R."/>
            <person name="Macchietto M.G."/>
            <person name="Heikkinen L."/>
            <person name="Lakso M."/>
            <person name="Fracchia K.M."/>
            <person name="Antoshechkin I."/>
            <person name="Mortazavi A."/>
            <person name="Wong G."/>
            <person name="Sternberg P.W."/>
        </authorList>
    </citation>
    <scope>NUCLEOTIDE SEQUENCE [LARGE SCALE GENOMIC DNA]</scope>
    <source>
        <strain evidence="2">MT8872</strain>
    </source>
</reference>
<keyword evidence="2" id="KW-1185">Reference proteome</keyword>
<sequence length="119" mass="13073">MAPDLACHPETWSSLLPRSSSKATARPGKPSDASLRTHIPGSSQLSPSSYKICRVFLFSALWVARKAGLQTFRKLCLITRSEVMRRQCPGATKEEFEVALWLLGGQVTLLGRALSLVVF</sequence>
<name>A0A7E5A242_PANRE</name>
<feature type="region of interest" description="Disordered" evidence="1">
    <location>
        <begin position="12"/>
        <end position="47"/>
    </location>
</feature>
<reference evidence="3" key="2">
    <citation type="submission" date="2020-10" db="UniProtKB">
        <authorList>
            <consortium name="WormBaseParasite"/>
        </authorList>
    </citation>
    <scope>IDENTIFICATION</scope>
</reference>
<organism evidence="2 3">
    <name type="scientific">Panagrellus redivivus</name>
    <name type="common">Microworm</name>
    <dbReference type="NCBI Taxonomy" id="6233"/>
    <lineage>
        <taxon>Eukaryota</taxon>
        <taxon>Metazoa</taxon>
        <taxon>Ecdysozoa</taxon>
        <taxon>Nematoda</taxon>
        <taxon>Chromadorea</taxon>
        <taxon>Rhabditida</taxon>
        <taxon>Tylenchina</taxon>
        <taxon>Panagrolaimomorpha</taxon>
        <taxon>Panagrolaimoidea</taxon>
        <taxon>Panagrolaimidae</taxon>
        <taxon>Panagrellus</taxon>
    </lineage>
</organism>
<evidence type="ECO:0000256" key="1">
    <source>
        <dbReference type="SAM" id="MobiDB-lite"/>
    </source>
</evidence>
<evidence type="ECO:0000313" key="3">
    <source>
        <dbReference type="WBParaSite" id="Pan_g920.t1"/>
    </source>
</evidence>
<accession>A0A7E5A242</accession>
<dbReference type="WBParaSite" id="Pan_g920.t1">
    <property type="protein sequence ID" value="Pan_g920.t1"/>
    <property type="gene ID" value="Pan_g920"/>
</dbReference>
<dbReference type="AlphaFoldDB" id="A0A7E5A242"/>
<dbReference type="Proteomes" id="UP000492821">
    <property type="component" value="Unassembled WGS sequence"/>
</dbReference>
<feature type="compositionally biased region" description="Polar residues" evidence="1">
    <location>
        <begin position="12"/>
        <end position="23"/>
    </location>
</feature>
<protein>
    <submittedName>
        <fullName evidence="3">Uncharacterized protein</fullName>
    </submittedName>
</protein>
<evidence type="ECO:0000313" key="2">
    <source>
        <dbReference type="Proteomes" id="UP000492821"/>
    </source>
</evidence>
<proteinExistence type="predicted"/>